<dbReference type="EMBL" id="JBBWWQ010000020">
    <property type="protein sequence ID" value="KAK8916354.1"/>
    <property type="molecule type" value="Genomic_DNA"/>
</dbReference>
<feature type="region of interest" description="Disordered" evidence="1">
    <location>
        <begin position="1"/>
        <end position="34"/>
    </location>
</feature>
<protein>
    <submittedName>
        <fullName evidence="2">Uncharacterized protein</fullName>
    </submittedName>
</protein>
<accession>A0AAP0AV66</accession>
<gene>
    <name evidence="2" type="ORF">KSP39_PZI022890</name>
</gene>
<organism evidence="2 3">
    <name type="scientific">Platanthera zijinensis</name>
    <dbReference type="NCBI Taxonomy" id="2320716"/>
    <lineage>
        <taxon>Eukaryota</taxon>
        <taxon>Viridiplantae</taxon>
        <taxon>Streptophyta</taxon>
        <taxon>Embryophyta</taxon>
        <taxon>Tracheophyta</taxon>
        <taxon>Spermatophyta</taxon>
        <taxon>Magnoliopsida</taxon>
        <taxon>Liliopsida</taxon>
        <taxon>Asparagales</taxon>
        <taxon>Orchidaceae</taxon>
        <taxon>Orchidoideae</taxon>
        <taxon>Orchideae</taxon>
        <taxon>Orchidinae</taxon>
        <taxon>Platanthera</taxon>
    </lineage>
</organism>
<reference evidence="2 3" key="1">
    <citation type="journal article" date="2022" name="Nat. Plants">
        <title>Genomes of leafy and leafless Platanthera orchids illuminate the evolution of mycoheterotrophy.</title>
        <authorList>
            <person name="Li M.H."/>
            <person name="Liu K.W."/>
            <person name="Li Z."/>
            <person name="Lu H.C."/>
            <person name="Ye Q.L."/>
            <person name="Zhang D."/>
            <person name="Wang J.Y."/>
            <person name="Li Y.F."/>
            <person name="Zhong Z.M."/>
            <person name="Liu X."/>
            <person name="Yu X."/>
            <person name="Liu D.K."/>
            <person name="Tu X.D."/>
            <person name="Liu B."/>
            <person name="Hao Y."/>
            <person name="Liao X.Y."/>
            <person name="Jiang Y.T."/>
            <person name="Sun W.H."/>
            <person name="Chen J."/>
            <person name="Chen Y.Q."/>
            <person name="Ai Y."/>
            <person name="Zhai J.W."/>
            <person name="Wu S.S."/>
            <person name="Zhou Z."/>
            <person name="Hsiao Y.Y."/>
            <person name="Wu W.L."/>
            <person name="Chen Y.Y."/>
            <person name="Lin Y.F."/>
            <person name="Hsu J.L."/>
            <person name="Li C.Y."/>
            <person name="Wang Z.W."/>
            <person name="Zhao X."/>
            <person name="Zhong W.Y."/>
            <person name="Ma X.K."/>
            <person name="Ma L."/>
            <person name="Huang J."/>
            <person name="Chen G.Z."/>
            <person name="Huang M.Z."/>
            <person name="Huang L."/>
            <person name="Peng D.H."/>
            <person name="Luo Y.B."/>
            <person name="Zou S.Q."/>
            <person name="Chen S.P."/>
            <person name="Lan S."/>
            <person name="Tsai W.C."/>
            <person name="Van de Peer Y."/>
            <person name="Liu Z.J."/>
        </authorList>
    </citation>
    <scope>NUCLEOTIDE SEQUENCE [LARGE SCALE GENOMIC DNA]</scope>
    <source>
        <strain evidence="2">Lor287</strain>
    </source>
</reference>
<comment type="caution">
    <text evidence="2">The sequence shown here is derived from an EMBL/GenBank/DDBJ whole genome shotgun (WGS) entry which is preliminary data.</text>
</comment>
<evidence type="ECO:0000313" key="2">
    <source>
        <dbReference type="EMBL" id="KAK8916354.1"/>
    </source>
</evidence>
<evidence type="ECO:0000256" key="1">
    <source>
        <dbReference type="SAM" id="MobiDB-lite"/>
    </source>
</evidence>
<proteinExistence type="predicted"/>
<sequence>MGEPGLLTTPSHFQSEENYIKSGKRANMARPPAKSLSYSTISVGLLQQPKLKSHAVSRSS</sequence>
<dbReference type="AlphaFoldDB" id="A0AAP0AV66"/>
<name>A0AAP0AV66_9ASPA</name>
<dbReference type="Proteomes" id="UP001418222">
    <property type="component" value="Unassembled WGS sequence"/>
</dbReference>
<evidence type="ECO:0000313" key="3">
    <source>
        <dbReference type="Proteomes" id="UP001418222"/>
    </source>
</evidence>
<keyword evidence="3" id="KW-1185">Reference proteome</keyword>